<proteinExistence type="predicted"/>
<dbReference type="AlphaFoldDB" id="A0A561PHA4"/>
<evidence type="ECO:0000313" key="1">
    <source>
        <dbReference type="EMBL" id="TWF37496.1"/>
    </source>
</evidence>
<dbReference type="Proteomes" id="UP000320811">
    <property type="component" value="Unassembled WGS sequence"/>
</dbReference>
<gene>
    <name evidence="1" type="ORF">FHW36_107433</name>
</gene>
<protein>
    <submittedName>
        <fullName evidence="1">Sigma-70-like protein</fullName>
    </submittedName>
</protein>
<dbReference type="InterPro" id="IPR013325">
    <property type="entry name" value="RNA_pol_sigma_r2"/>
</dbReference>
<evidence type="ECO:0000313" key="2">
    <source>
        <dbReference type="Proteomes" id="UP000320811"/>
    </source>
</evidence>
<accession>A0A561PHA4</accession>
<dbReference type="GO" id="GO:0006352">
    <property type="term" value="P:DNA-templated transcription initiation"/>
    <property type="evidence" value="ECO:0007669"/>
    <property type="project" value="InterPro"/>
</dbReference>
<dbReference type="GO" id="GO:0003700">
    <property type="term" value="F:DNA-binding transcription factor activity"/>
    <property type="evidence" value="ECO:0007669"/>
    <property type="project" value="InterPro"/>
</dbReference>
<dbReference type="EMBL" id="VIWO01000007">
    <property type="protein sequence ID" value="TWF37496.1"/>
    <property type="molecule type" value="Genomic_DNA"/>
</dbReference>
<keyword evidence="2" id="KW-1185">Reference proteome</keyword>
<name>A0A561PHA4_9BACT</name>
<dbReference type="OrthoDB" id="9780326at2"/>
<organism evidence="1 2">
    <name type="scientific">Chitinophaga polysaccharea</name>
    <dbReference type="NCBI Taxonomy" id="1293035"/>
    <lineage>
        <taxon>Bacteria</taxon>
        <taxon>Pseudomonadati</taxon>
        <taxon>Bacteroidota</taxon>
        <taxon>Chitinophagia</taxon>
        <taxon>Chitinophagales</taxon>
        <taxon>Chitinophagaceae</taxon>
        <taxon>Chitinophaga</taxon>
    </lineage>
</organism>
<reference evidence="1 2" key="1">
    <citation type="submission" date="2019-06" db="EMBL/GenBank/DDBJ databases">
        <title>Sorghum-associated microbial communities from plants grown in Nebraska, USA.</title>
        <authorList>
            <person name="Schachtman D."/>
        </authorList>
    </citation>
    <scope>NUCLEOTIDE SEQUENCE [LARGE SCALE GENOMIC DNA]</scope>
    <source>
        <strain evidence="1 2">1209</strain>
    </source>
</reference>
<dbReference type="SUPFAM" id="SSF88946">
    <property type="entry name" value="Sigma2 domain of RNA polymerase sigma factors"/>
    <property type="match status" value="1"/>
</dbReference>
<sequence>MEKEFLEQIAANKDIIHKIAKMYMDEADDQQDLTQEIIYQLLKFYDCFQHARVIRHVRYPL</sequence>
<dbReference type="RefSeq" id="WP_145672722.1">
    <property type="nucleotide sequence ID" value="NZ_VIWO01000007.1"/>
</dbReference>
<comment type="caution">
    <text evidence="1">The sequence shown here is derived from an EMBL/GenBank/DDBJ whole genome shotgun (WGS) entry which is preliminary data.</text>
</comment>